<reference evidence="8" key="1">
    <citation type="submission" date="2025-08" db="UniProtKB">
        <authorList>
            <consortium name="RefSeq"/>
        </authorList>
    </citation>
    <scope>IDENTIFICATION</scope>
    <source>
        <tissue evidence="8">Testes</tissue>
    </source>
</reference>
<dbReference type="PANTHER" id="PTHR10131:SF138">
    <property type="entry name" value="RE66324P"/>
    <property type="match status" value="1"/>
</dbReference>
<evidence type="ECO:0000256" key="2">
    <source>
        <dbReference type="ARBA" id="ARBA00022771"/>
    </source>
</evidence>
<evidence type="ECO:0000313" key="8">
    <source>
        <dbReference type="RefSeq" id="XP_006820595.1"/>
    </source>
</evidence>
<gene>
    <name evidence="8" type="primary">LOC102804977</name>
</gene>
<dbReference type="InterPro" id="IPR008974">
    <property type="entry name" value="TRAF-like"/>
</dbReference>
<keyword evidence="5" id="KW-0175">Coiled coil</keyword>
<dbReference type="InterPro" id="IPR001841">
    <property type="entry name" value="Znf_RING"/>
</dbReference>
<dbReference type="RefSeq" id="XP_006820595.1">
    <property type="nucleotide sequence ID" value="XM_006820532.1"/>
</dbReference>
<evidence type="ECO:0000259" key="6">
    <source>
        <dbReference type="PROSITE" id="PS50089"/>
    </source>
</evidence>
<dbReference type="SUPFAM" id="SSF49599">
    <property type="entry name" value="TRAF domain-like"/>
    <property type="match status" value="1"/>
</dbReference>
<keyword evidence="2 4" id="KW-0863">Zinc-finger</keyword>
<dbReference type="PANTHER" id="PTHR10131">
    <property type="entry name" value="TNF RECEPTOR ASSOCIATED FACTOR"/>
    <property type="match status" value="1"/>
</dbReference>
<name>A0ABM0MKQ4_SACKO</name>
<dbReference type="PROSITE" id="PS50089">
    <property type="entry name" value="ZF_RING_2"/>
    <property type="match status" value="1"/>
</dbReference>
<keyword evidence="1" id="KW-0479">Metal-binding</keyword>
<proteinExistence type="predicted"/>
<accession>A0ABM0MKQ4</accession>
<evidence type="ECO:0000256" key="4">
    <source>
        <dbReference type="PROSITE-ProRule" id="PRU00175"/>
    </source>
</evidence>
<feature type="domain" description="RING-type" evidence="6">
    <location>
        <begin position="24"/>
        <end position="58"/>
    </location>
</feature>
<feature type="coiled-coil region" evidence="5">
    <location>
        <begin position="131"/>
        <end position="190"/>
    </location>
</feature>
<dbReference type="InterPro" id="IPR013083">
    <property type="entry name" value="Znf_RING/FYVE/PHD"/>
</dbReference>
<evidence type="ECO:0000256" key="5">
    <source>
        <dbReference type="SAM" id="Coils"/>
    </source>
</evidence>
<keyword evidence="3" id="KW-0862">Zinc</keyword>
<dbReference type="SUPFAM" id="SSF57850">
    <property type="entry name" value="RING/U-box"/>
    <property type="match status" value="1"/>
</dbReference>
<evidence type="ECO:0000313" key="7">
    <source>
        <dbReference type="Proteomes" id="UP000694865"/>
    </source>
</evidence>
<evidence type="ECO:0000256" key="1">
    <source>
        <dbReference type="ARBA" id="ARBA00022723"/>
    </source>
</evidence>
<protein>
    <submittedName>
        <fullName evidence="8">Tripartite motif-containing protein 40-like</fullName>
    </submittedName>
</protein>
<sequence>MPSVVGGYELESFVSDDVKDVYICPVCTNVLKLAVQANCGHRMCATCCENLLVCPICNDTVINTIADYAVHREINAMKTYCNHRDEGCEFIAPLKLMARHLETCEYAKHLIADNLNARCAEKMVSRHDTGNHSIESQFAKLESQIESLSDDLKTARNENVNAKRKFQLTLATQNDKLVALEYTLKILEKNNTTTSGKIEIQIAERDVILNEIRHRIECLETTSYEGVLLWKICNYTTRKHEAVSRKNYSYV</sequence>
<dbReference type="InterPro" id="IPR018957">
    <property type="entry name" value="Znf_C3HC4_RING-type"/>
</dbReference>
<dbReference type="GeneID" id="102804977"/>
<dbReference type="Gene3D" id="2.60.210.10">
    <property type="entry name" value="Apoptosis, Tumor Necrosis Factor Receptor Associated Protein 2, Chain A"/>
    <property type="match status" value="1"/>
</dbReference>
<keyword evidence="7" id="KW-1185">Reference proteome</keyword>
<dbReference type="Gene3D" id="3.30.40.10">
    <property type="entry name" value="Zinc/RING finger domain, C3HC4 (zinc finger)"/>
    <property type="match status" value="1"/>
</dbReference>
<evidence type="ECO:0000256" key="3">
    <source>
        <dbReference type="ARBA" id="ARBA00022833"/>
    </source>
</evidence>
<dbReference type="Pfam" id="PF00097">
    <property type="entry name" value="zf-C3HC4"/>
    <property type="match status" value="1"/>
</dbReference>
<organism evidence="7 8">
    <name type="scientific">Saccoglossus kowalevskii</name>
    <name type="common">Acorn worm</name>
    <dbReference type="NCBI Taxonomy" id="10224"/>
    <lineage>
        <taxon>Eukaryota</taxon>
        <taxon>Metazoa</taxon>
        <taxon>Hemichordata</taxon>
        <taxon>Enteropneusta</taxon>
        <taxon>Harrimaniidae</taxon>
        <taxon>Saccoglossus</taxon>
    </lineage>
</organism>
<dbReference type="Proteomes" id="UP000694865">
    <property type="component" value="Unplaced"/>
</dbReference>
<dbReference type="SMART" id="SM00184">
    <property type="entry name" value="RING"/>
    <property type="match status" value="1"/>
</dbReference>